<accession>A0ABQ9HQL4</accession>
<name>A0ABQ9HQL4_9NEOP</name>
<sequence length="96" mass="11301">MLVEFHYRRQVFPLQGKTYKTMYSNLQKNSSDNFPSKMFFLRRNLGLTLSKDTTKFNCKLCSSYTKKITSWYVEVDAYLKGSDLDSNSSTRPIENF</sequence>
<dbReference type="EMBL" id="JARBHB010000004">
    <property type="protein sequence ID" value="KAJ8886682.1"/>
    <property type="molecule type" value="Genomic_DNA"/>
</dbReference>
<keyword evidence="2" id="KW-1185">Reference proteome</keyword>
<reference evidence="1 2" key="1">
    <citation type="submission" date="2023-02" db="EMBL/GenBank/DDBJ databases">
        <title>LHISI_Scaffold_Assembly.</title>
        <authorList>
            <person name="Stuart O.P."/>
            <person name="Cleave R."/>
            <person name="Magrath M.J.L."/>
            <person name="Mikheyev A.S."/>
        </authorList>
    </citation>
    <scope>NUCLEOTIDE SEQUENCE [LARGE SCALE GENOMIC DNA]</scope>
    <source>
        <strain evidence="1">Daus_M_001</strain>
        <tissue evidence="1">Leg muscle</tissue>
    </source>
</reference>
<gene>
    <name evidence="1" type="ORF">PR048_012894</name>
</gene>
<evidence type="ECO:0000313" key="2">
    <source>
        <dbReference type="Proteomes" id="UP001159363"/>
    </source>
</evidence>
<protein>
    <submittedName>
        <fullName evidence="1">Uncharacterized protein</fullName>
    </submittedName>
</protein>
<organism evidence="1 2">
    <name type="scientific">Dryococelus australis</name>
    <dbReference type="NCBI Taxonomy" id="614101"/>
    <lineage>
        <taxon>Eukaryota</taxon>
        <taxon>Metazoa</taxon>
        <taxon>Ecdysozoa</taxon>
        <taxon>Arthropoda</taxon>
        <taxon>Hexapoda</taxon>
        <taxon>Insecta</taxon>
        <taxon>Pterygota</taxon>
        <taxon>Neoptera</taxon>
        <taxon>Polyneoptera</taxon>
        <taxon>Phasmatodea</taxon>
        <taxon>Verophasmatodea</taxon>
        <taxon>Anareolatae</taxon>
        <taxon>Phasmatidae</taxon>
        <taxon>Eurycanthinae</taxon>
        <taxon>Dryococelus</taxon>
    </lineage>
</organism>
<evidence type="ECO:0000313" key="1">
    <source>
        <dbReference type="EMBL" id="KAJ8886682.1"/>
    </source>
</evidence>
<dbReference type="Proteomes" id="UP001159363">
    <property type="component" value="Chromosome X"/>
</dbReference>
<comment type="caution">
    <text evidence="1">The sequence shown here is derived from an EMBL/GenBank/DDBJ whole genome shotgun (WGS) entry which is preliminary data.</text>
</comment>
<proteinExistence type="predicted"/>